<dbReference type="OrthoDB" id="9811743at2"/>
<keyword evidence="4" id="KW-1185">Reference proteome</keyword>
<evidence type="ECO:0000313" key="3">
    <source>
        <dbReference type="EMBL" id="SHJ51683.1"/>
    </source>
</evidence>
<dbReference type="Gene3D" id="3.90.25.10">
    <property type="entry name" value="UDP-galactose 4-epimerase, domain 1"/>
    <property type="match status" value="1"/>
</dbReference>
<dbReference type="Pfam" id="PF01370">
    <property type="entry name" value="Epimerase"/>
    <property type="match status" value="1"/>
</dbReference>
<proteinExistence type="predicted"/>
<gene>
    <name evidence="3" type="ORF">SAMN02745243_00775</name>
</gene>
<evidence type="ECO:0000256" key="1">
    <source>
        <dbReference type="ARBA" id="ARBA00023027"/>
    </source>
</evidence>
<dbReference type="Proteomes" id="UP000184301">
    <property type="component" value="Unassembled WGS sequence"/>
</dbReference>
<accession>A0A1M6JYD5</accession>
<dbReference type="AlphaFoldDB" id="A0A1M6JYD5"/>
<dbReference type="SUPFAM" id="SSF51735">
    <property type="entry name" value="NAD(P)-binding Rossmann-fold domains"/>
    <property type="match status" value="1"/>
</dbReference>
<protein>
    <submittedName>
        <fullName evidence="3">UDP-glucuronate 4-epimerase</fullName>
    </submittedName>
</protein>
<dbReference type="STRING" id="1121950.SAMN02745243_00775"/>
<dbReference type="InterPro" id="IPR036291">
    <property type="entry name" value="NAD(P)-bd_dom_sf"/>
</dbReference>
<dbReference type="RefSeq" id="WP_073105393.1">
    <property type="nucleotide sequence ID" value="NZ_FQZY01000010.1"/>
</dbReference>
<reference evidence="3 4" key="1">
    <citation type="submission" date="2016-11" db="EMBL/GenBank/DDBJ databases">
        <authorList>
            <person name="Jaros S."/>
            <person name="Januszkiewicz K."/>
            <person name="Wedrychowicz H."/>
        </authorList>
    </citation>
    <scope>NUCLEOTIDE SEQUENCE [LARGE SCALE GENOMIC DNA]</scope>
    <source>
        <strain evidence="3 4">DSM 15480</strain>
    </source>
</reference>
<evidence type="ECO:0000259" key="2">
    <source>
        <dbReference type="Pfam" id="PF01370"/>
    </source>
</evidence>
<dbReference type="InterPro" id="IPR001509">
    <property type="entry name" value="Epimerase_deHydtase"/>
</dbReference>
<dbReference type="EMBL" id="FQZY01000010">
    <property type="protein sequence ID" value="SHJ51683.1"/>
    <property type="molecule type" value="Genomic_DNA"/>
</dbReference>
<dbReference type="Gene3D" id="3.40.50.720">
    <property type="entry name" value="NAD(P)-binding Rossmann-like Domain"/>
    <property type="match status" value="1"/>
</dbReference>
<sequence>MRYFITGGAGFIGSHLSESLLKEGHDVVTIDNFCDYYDVAIKKNNLECVKDTAKKAGAKYEFFEGDIRNADDLSPVFNSKVDVVVHLAAMAGVRPSIENEQLYWDVNIMGTRNLLEQCQKQEVSKVVFISSSSIYGNNPSVPFKTTDKVDAPISPYAATKKAGELLCHTYYHLHDMNIVCLRLFTVFGPRQRPDLAINKFTRNILNDEPITLYGDGSTSRDYTYVMDIVQGIKKAAEWINTGEHRFGVFNIGGDEPINLLRMVKTIENKIGSKAKIEYLPMQPGDVERTCADITESTRVLGYKPETSFEEGISNFVDWYKKETFK</sequence>
<name>A0A1M6JYD5_9FIRM</name>
<keyword evidence="1" id="KW-0520">NAD</keyword>
<feature type="domain" description="NAD-dependent epimerase/dehydratase" evidence="2">
    <location>
        <begin position="4"/>
        <end position="252"/>
    </location>
</feature>
<dbReference type="PRINTS" id="PR01713">
    <property type="entry name" value="NUCEPIMERASE"/>
</dbReference>
<evidence type="ECO:0000313" key="4">
    <source>
        <dbReference type="Proteomes" id="UP000184301"/>
    </source>
</evidence>
<organism evidence="3 4">
    <name type="scientific">Hespellia stercorisuis DSM 15480</name>
    <dbReference type="NCBI Taxonomy" id="1121950"/>
    <lineage>
        <taxon>Bacteria</taxon>
        <taxon>Bacillati</taxon>
        <taxon>Bacillota</taxon>
        <taxon>Clostridia</taxon>
        <taxon>Lachnospirales</taxon>
        <taxon>Lachnospiraceae</taxon>
        <taxon>Hespellia</taxon>
    </lineage>
</organism>
<dbReference type="PANTHER" id="PTHR43574">
    <property type="entry name" value="EPIMERASE-RELATED"/>
    <property type="match status" value="1"/>
</dbReference>